<comment type="caution">
    <text evidence="2">The sequence shown here is derived from an EMBL/GenBank/DDBJ whole genome shotgun (WGS) entry which is preliminary data.</text>
</comment>
<accession>A0ABS4JXA3</accession>
<name>A0ABS4JXA3_9FIRM</name>
<dbReference type="EMBL" id="JAGGLG010000053">
    <property type="protein sequence ID" value="MBP2020165.1"/>
    <property type="molecule type" value="Genomic_DNA"/>
</dbReference>
<evidence type="ECO:0000313" key="2">
    <source>
        <dbReference type="EMBL" id="MBP2020165.1"/>
    </source>
</evidence>
<feature type="region of interest" description="Disordered" evidence="1">
    <location>
        <begin position="164"/>
        <end position="208"/>
    </location>
</feature>
<evidence type="ECO:0000256" key="1">
    <source>
        <dbReference type="SAM" id="MobiDB-lite"/>
    </source>
</evidence>
<proteinExistence type="predicted"/>
<dbReference type="RefSeq" id="WP_209468261.1">
    <property type="nucleotide sequence ID" value="NZ_JAGGLG010000053.1"/>
</dbReference>
<keyword evidence="3" id="KW-1185">Reference proteome</keyword>
<organism evidence="2 3">
    <name type="scientific">Symbiobacterium terraclitae</name>
    <dbReference type="NCBI Taxonomy" id="557451"/>
    <lineage>
        <taxon>Bacteria</taxon>
        <taxon>Bacillati</taxon>
        <taxon>Bacillota</taxon>
        <taxon>Clostridia</taxon>
        <taxon>Eubacteriales</taxon>
        <taxon>Symbiobacteriaceae</taxon>
        <taxon>Symbiobacterium</taxon>
    </lineage>
</organism>
<evidence type="ECO:0000313" key="3">
    <source>
        <dbReference type="Proteomes" id="UP001519289"/>
    </source>
</evidence>
<gene>
    <name evidence="2" type="ORF">J2Z79_003621</name>
</gene>
<protein>
    <submittedName>
        <fullName evidence="2">Uncharacterized protein</fullName>
    </submittedName>
</protein>
<sequence>MMMPMPMGSPMRLPAQVAGSMSRMQGLLQAAQPDIQSAAASHWLAARQAASEPGFQELSQNMLLGLYGTTALSGLLRYALSGRATPEVVGGIIDQVQLIQQSYQGAQQALQRFLENEDARQLEGVQLMSRTLPQLDRFHQQMEQPAQAVLNGLEWQPAGSVEGWPVERADIGTRPPQPPQRWESPGAMDGGSAGGDLPPSAGELPQEE</sequence>
<reference evidence="2 3" key="1">
    <citation type="submission" date="2021-03" db="EMBL/GenBank/DDBJ databases">
        <title>Genomic Encyclopedia of Type Strains, Phase IV (KMG-IV): sequencing the most valuable type-strain genomes for metagenomic binning, comparative biology and taxonomic classification.</title>
        <authorList>
            <person name="Goeker M."/>
        </authorList>
    </citation>
    <scope>NUCLEOTIDE SEQUENCE [LARGE SCALE GENOMIC DNA]</scope>
    <source>
        <strain evidence="2 3">DSM 27138</strain>
    </source>
</reference>
<dbReference type="Proteomes" id="UP001519289">
    <property type="component" value="Unassembled WGS sequence"/>
</dbReference>